<dbReference type="WBParaSite" id="GPUH_0001702301-mRNA-1">
    <property type="protein sequence ID" value="GPUH_0001702301-mRNA-1"/>
    <property type="gene ID" value="GPUH_0001702301"/>
</dbReference>
<dbReference type="Gene3D" id="2.130.10.10">
    <property type="entry name" value="YVTN repeat-like/Quinoprotein amine dehydrogenase"/>
    <property type="match status" value="3"/>
</dbReference>
<feature type="signal peptide" evidence="12">
    <location>
        <begin position="1"/>
        <end position="21"/>
    </location>
</feature>
<dbReference type="EMBL" id="UYRT01084532">
    <property type="protein sequence ID" value="VDN28969.1"/>
    <property type="molecule type" value="Genomic_DNA"/>
</dbReference>
<dbReference type="PANTHER" id="PTHR44111">
    <property type="entry name" value="ELONGATOR COMPLEX PROTEIN 2"/>
    <property type="match status" value="1"/>
</dbReference>
<evidence type="ECO:0000256" key="12">
    <source>
        <dbReference type="SAM" id="SignalP"/>
    </source>
</evidence>
<reference evidence="15" key="1">
    <citation type="submission" date="2016-06" db="UniProtKB">
        <authorList>
            <consortium name="WormBaseParasite"/>
        </authorList>
    </citation>
    <scope>IDENTIFICATION</scope>
</reference>
<keyword evidence="12" id="KW-0732">Signal</keyword>
<dbReference type="InterPro" id="IPR015943">
    <property type="entry name" value="WD40/YVTN_repeat-like_dom_sf"/>
</dbReference>
<evidence type="ECO:0000313" key="14">
    <source>
        <dbReference type="Proteomes" id="UP000271098"/>
    </source>
</evidence>
<dbReference type="PROSITE" id="PS50082">
    <property type="entry name" value="WD_REPEATS_2"/>
    <property type="match status" value="1"/>
</dbReference>
<keyword evidence="14" id="KW-1185">Reference proteome</keyword>
<keyword evidence="8" id="KW-0819">tRNA processing</keyword>
<evidence type="ECO:0000256" key="5">
    <source>
        <dbReference type="ARBA" id="ARBA00020267"/>
    </source>
</evidence>
<evidence type="ECO:0000256" key="8">
    <source>
        <dbReference type="ARBA" id="ARBA00022694"/>
    </source>
</evidence>
<evidence type="ECO:0000256" key="1">
    <source>
        <dbReference type="ARBA" id="ARBA00004123"/>
    </source>
</evidence>
<dbReference type="OrthoDB" id="27911at2759"/>
<dbReference type="SUPFAM" id="SSF50978">
    <property type="entry name" value="WD40 repeat-like"/>
    <property type="match status" value="2"/>
</dbReference>
<keyword evidence="7 11" id="KW-0853">WD repeat</keyword>
<dbReference type="GO" id="GO:0002098">
    <property type="term" value="P:tRNA wobble uridine modification"/>
    <property type="evidence" value="ECO:0007669"/>
    <property type="project" value="InterPro"/>
</dbReference>
<dbReference type="GO" id="GO:0005737">
    <property type="term" value="C:cytoplasm"/>
    <property type="evidence" value="ECO:0007669"/>
    <property type="project" value="UniProtKB-SubCell"/>
</dbReference>
<dbReference type="InterPro" id="IPR036322">
    <property type="entry name" value="WD40_repeat_dom_sf"/>
</dbReference>
<evidence type="ECO:0000256" key="9">
    <source>
        <dbReference type="ARBA" id="ARBA00022737"/>
    </source>
</evidence>
<evidence type="ECO:0000256" key="6">
    <source>
        <dbReference type="ARBA" id="ARBA00022490"/>
    </source>
</evidence>
<evidence type="ECO:0000256" key="2">
    <source>
        <dbReference type="ARBA" id="ARBA00004496"/>
    </source>
</evidence>
<dbReference type="GO" id="GO:0033588">
    <property type="term" value="C:elongator holoenzyme complex"/>
    <property type="evidence" value="ECO:0007669"/>
    <property type="project" value="InterPro"/>
</dbReference>
<evidence type="ECO:0000256" key="3">
    <source>
        <dbReference type="ARBA" id="ARBA00005043"/>
    </source>
</evidence>
<evidence type="ECO:0000256" key="7">
    <source>
        <dbReference type="ARBA" id="ARBA00022574"/>
    </source>
</evidence>
<evidence type="ECO:0000313" key="13">
    <source>
        <dbReference type="EMBL" id="VDN28969.1"/>
    </source>
</evidence>
<dbReference type="GO" id="GO:0005634">
    <property type="term" value="C:nucleus"/>
    <property type="evidence" value="ECO:0007669"/>
    <property type="project" value="UniProtKB-SubCell"/>
</dbReference>
<dbReference type="UniPathway" id="UPA00988"/>
<evidence type="ECO:0000256" key="4">
    <source>
        <dbReference type="ARBA" id="ARBA00005881"/>
    </source>
</evidence>
<dbReference type="InterPro" id="IPR001680">
    <property type="entry name" value="WD40_rpt"/>
</dbReference>
<dbReference type="Pfam" id="PF00400">
    <property type="entry name" value="WD40"/>
    <property type="match status" value="4"/>
</dbReference>
<dbReference type="Proteomes" id="UP000271098">
    <property type="component" value="Unassembled WGS sequence"/>
</dbReference>
<accession>A0A183E7R0</accession>
<dbReference type="PANTHER" id="PTHR44111:SF1">
    <property type="entry name" value="ELONGATOR COMPLEX PROTEIN 2"/>
    <property type="match status" value="1"/>
</dbReference>
<keyword evidence="6" id="KW-0963">Cytoplasm</keyword>
<comment type="subcellular location">
    <subcellularLocation>
        <location evidence="2">Cytoplasm</location>
    </subcellularLocation>
    <subcellularLocation>
        <location evidence="1">Nucleus</location>
    </subcellularLocation>
</comment>
<comment type="similarity">
    <text evidence="4">Belongs to the WD repeat ELP2 family.</text>
</comment>
<evidence type="ECO:0000313" key="15">
    <source>
        <dbReference type="WBParaSite" id="GPUH_0001702301-mRNA-1"/>
    </source>
</evidence>
<keyword evidence="9" id="KW-0677">Repeat</keyword>
<keyword evidence="10" id="KW-0539">Nucleus</keyword>
<dbReference type="PROSITE" id="PS50294">
    <property type="entry name" value="WD_REPEATS_REGION"/>
    <property type="match status" value="1"/>
</dbReference>
<gene>
    <name evidence="13" type="ORF">GPUH_LOCUS17001</name>
</gene>
<name>A0A183E7R0_9BILA</name>
<protein>
    <recommendedName>
        <fullName evidence="5">Elongator complex protein 2</fullName>
    </recommendedName>
</protein>
<dbReference type="InterPro" id="IPR037289">
    <property type="entry name" value="Elp2"/>
</dbReference>
<dbReference type="AlphaFoldDB" id="A0A183E7R0"/>
<feature type="repeat" description="WD" evidence="11">
    <location>
        <begin position="82"/>
        <end position="114"/>
    </location>
</feature>
<comment type="pathway">
    <text evidence="3">tRNA modification; 5-methoxycarbonylmethyl-2-thiouridine-tRNA biosynthesis.</text>
</comment>
<dbReference type="SMART" id="SM00320">
    <property type="entry name" value="WD40"/>
    <property type="match status" value="7"/>
</dbReference>
<feature type="chain" id="PRO_5043139054" description="Elongator complex protein 2" evidence="12">
    <location>
        <begin position="22"/>
        <end position="616"/>
    </location>
</feature>
<sequence length="616" mass="68577">MWGQSARIRTIILFLDNFSACDDGILAACGGQDNVVRLWRFSASKMADEDCDEGRIRFKTIEFTSLNDKSKVTFTITIEAVLSAHDDWIFSLEWHPSKLQLMSASNDKTIIIWEPMEAASGLWLDKVRVGDVGGQAVGFFGACFSPDGSTILAYSYFGGFFSWQLQQEAGDDTSWRGIATFGGHSDAVKDISWDRTGSCLLSCSVDQTTRCYAPCREFKMICEIARPQLHGYDLNCITSVSSSCFVSGADEKILRVFTVPRSFVEALKNVSKFDPNKLFPNSEKIAERNASVPALGLSNKATDSKASGDTASTNVASLNVGKAYVGAGLPTEEQLMQDTLWPEVQKLYGHGFEVFCVACNHSGTLIASACKVSLLFDFFFIGLHGFKIQVCVPWIFSFLVVYNFNLSGPLIQASRIEHAKIMIWDSESWRRRCELQYHKLTVVQLAFSTNDQFLLSVSRDRNFAIFAQSPEGTVFADTIFCSIKKSFSTCKNTSAANVGEPLCFWRFDGRDIELMAENKYSCAVTAVDFVPEILDGRYILAVGFENGEIGIENWTRNGASSEITCLKRWPAHSQTINRLRFRPKKGLWLHDEFSGLAWELASASNDNAVKVHQLIL</sequence>
<proteinExistence type="inferred from homology"/>
<reference evidence="13 14" key="2">
    <citation type="submission" date="2018-11" db="EMBL/GenBank/DDBJ databases">
        <authorList>
            <consortium name="Pathogen Informatics"/>
        </authorList>
    </citation>
    <scope>NUCLEOTIDE SEQUENCE [LARGE SCALE GENOMIC DNA]</scope>
</reference>
<evidence type="ECO:0000256" key="11">
    <source>
        <dbReference type="PROSITE-ProRule" id="PRU00221"/>
    </source>
</evidence>
<evidence type="ECO:0000256" key="10">
    <source>
        <dbReference type="ARBA" id="ARBA00023242"/>
    </source>
</evidence>
<organism evidence="15">
    <name type="scientific">Gongylonema pulchrum</name>
    <dbReference type="NCBI Taxonomy" id="637853"/>
    <lineage>
        <taxon>Eukaryota</taxon>
        <taxon>Metazoa</taxon>
        <taxon>Ecdysozoa</taxon>
        <taxon>Nematoda</taxon>
        <taxon>Chromadorea</taxon>
        <taxon>Rhabditida</taxon>
        <taxon>Spirurina</taxon>
        <taxon>Spiruromorpha</taxon>
        <taxon>Spiruroidea</taxon>
        <taxon>Gongylonematidae</taxon>
        <taxon>Gongylonema</taxon>
    </lineage>
</organism>